<keyword evidence="1" id="KW-1133">Transmembrane helix</keyword>
<reference evidence="2" key="1">
    <citation type="submission" date="2022-10" db="EMBL/GenBank/DDBJ databases">
        <authorList>
            <person name="Yue Y."/>
        </authorList>
    </citation>
    <scope>NUCLEOTIDE SEQUENCE</scope>
    <source>
        <strain evidence="2">Z654</strain>
    </source>
</reference>
<keyword evidence="3" id="KW-1185">Reference proteome</keyword>
<dbReference type="RefSeq" id="WP_263952421.1">
    <property type="nucleotide sequence ID" value="NZ_JAOYFC010000001.1"/>
</dbReference>
<accession>A0AAE3IZ38</accession>
<feature type="transmembrane region" description="Helical" evidence="1">
    <location>
        <begin position="79"/>
        <end position="99"/>
    </location>
</feature>
<feature type="transmembrane region" description="Helical" evidence="1">
    <location>
        <begin position="119"/>
        <end position="138"/>
    </location>
</feature>
<gene>
    <name evidence="2" type="ORF">OH136_03350</name>
</gene>
<proteinExistence type="predicted"/>
<comment type="caution">
    <text evidence="2">The sequence shown here is derived from an EMBL/GenBank/DDBJ whole genome shotgun (WGS) entry which is preliminary data.</text>
</comment>
<dbReference type="EMBL" id="JAOYFC010000001">
    <property type="protein sequence ID" value="MCV6823581.1"/>
    <property type="molecule type" value="Genomic_DNA"/>
</dbReference>
<sequence length="141" mass="14624">MLVIFLKFLHFLALFFGGVSIASSIVQSAHAKAKTPPAPPVQSAMRTLGFISLGAILVLWITGIALVQALEGALVLNWAFYGKLVGAAIVLGCSAALNFLSLNAARKKTAPDAALMKKFVSGARGGLLIALIGVAIAFTPF</sequence>
<dbReference type="Proteomes" id="UP001208041">
    <property type="component" value="Unassembled WGS sequence"/>
</dbReference>
<evidence type="ECO:0000313" key="2">
    <source>
        <dbReference type="EMBL" id="MCV6823581.1"/>
    </source>
</evidence>
<name>A0AAE3IZ38_9RHOB</name>
<evidence type="ECO:0000256" key="1">
    <source>
        <dbReference type="SAM" id="Phobius"/>
    </source>
</evidence>
<feature type="transmembrane region" description="Helical" evidence="1">
    <location>
        <begin position="47"/>
        <end position="67"/>
    </location>
</feature>
<dbReference type="AlphaFoldDB" id="A0AAE3IZ38"/>
<protein>
    <submittedName>
        <fullName evidence="2">Uncharacterized protein</fullName>
    </submittedName>
</protein>
<evidence type="ECO:0000313" key="3">
    <source>
        <dbReference type="Proteomes" id="UP001208041"/>
    </source>
</evidence>
<keyword evidence="1" id="KW-0812">Transmembrane</keyword>
<keyword evidence="1" id="KW-0472">Membrane</keyword>
<organism evidence="2 3">
    <name type="scientific">Halocynthiibacter halioticoli</name>
    <dbReference type="NCBI Taxonomy" id="2986804"/>
    <lineage>
        <taxon>Bacteria</taxon>
        <taxon>Pseudomonadati</taxon>
        <taxon>Pseudomonadota</taxon>
        <taxon>Alphaproteobacteria</taxon>
        <taxon>Rhodobacterales</taxon>
        <taxon>Paracoccaceae</taxon>
        <taxon>Halocynthiibacter</taxon>
    </lineage>
</organism>